<evidence type="ECO:0000313" key="2">
    <source>
        <dbReference type="Proteomes" id="UP000799754"/>
    </source>
</evidence>
<sequence length="104" mass="12236">MEVLADLHYRCCHSFEKLLKAVASPVDETRGFQVSHEILESEFDKYKLWAANVGAMHHGDRYKLSLDHRLRESPFYQDRVTSFLTTLEQKVWISFDIKPSSAWF</sequence>
<name>A0ACB6SBX2_9PLEO</name>
<gene>
    <name evidence="1" type="ORF">BU25DRAFT_197151</name>
</gene>
<organism evidence="1 2">
    <name type="scientific">Macroventuria anomochaeta</name>
    <dbReference type="NCBI Taxonomy" id="301207"/>
    <lineage>
        <taxon>Eukaryota</taxon>
        <taxon>Fungi</taxon>
        <taxon>Dikarya</taxon>
        <taxon>Ascomycota</taxon>
        <taxon>Pezizomycotina</taxon>
        <taxon>Dothideomycetes</taxon>
        <taxon>Pleosporomycetidae</taxon>
        <taxon>Pleosporales</taxon>
        <taxon>Pleosporineae</taxon>
        <taxon>Didymellaceae</taxon>
        <taxon>Macroventuria</taxon>
    </lineage>
</organism>
<reference evidence="1" key="1">
    <citation type="journal article" date="2020" name="Stud. Mycol.">
        <title>101 Dothideomycetes genomes: a test case for predicting lifestyles and emergence of pathogens.</title>
        <authorList>
            <person name="Haridas S."/>
            <person name="Albert R."/>
            <person name="Binder M."/>
            <person name="Bloem J."/>
            <person name="Labutti K."/>
            <person name="Salamov A."/>
            <person name="Andreopoulos B."/>
            <person name="Baker S."/>
            <person name="Barry K."/>
            <person name="Bills G."/>
            <person name="Bluhm B."/>
            <person name="Cannon C."/>
            <person name="Castanera R."/>
            <person name="Culley D."/>
            <person name="Daum C."/>
            <person name="Ezra D."/>
            <person name="Gonzalez J."/>
            <person name="Henrissat B."/>
            <person name="Kuo A."/>
            <person name="Liang C."/>
            <person name="Lipzen A."/>
            <person name="Lutzoni F."/>
            <person name="Magnuson J."/>
            <person name="Mondo S."/>
            <person name="Nolan M."/>
            <person name="Ohm R."/>
            <person name="Pangilinan J."/>
            <person name="Park H.-J."/>
            <person name="Ramirez L."/>
            <person name="Alfaro M."/>
            <person name="Sun H."/>
            <person name="Tritt A."/>
            <person name="Yoshinaga Y."/>
            <person name="Zwiers L.-H."/>
            <person name="Turgeon B."/>
            <person name="Goodwin S."/>
            <person name="Spatafora J."/>
            <person name="Crous P."/>
            <person name="Grigoriev I."/>
        </authorList>
    </citation>
    <scope>NUCLEOTIDE SEQUENCE</scope>
    <source>
        <strain evidence="1">CBS 525.71</strain>
    </source>
</reference>
<dbReference type="EMBL" id="MU006704">
    <property type="protein sequence ID" value="KAF2631800.1"/>
    <property type="molecule type" value="Genomic_DNA"/>
</dbReference>
<comment type="caution">
    <text evidence="1">The sequence shown here is derived from an EMBL/GenBank/DDBJ whole genome shotgun (WGS) entry which is preliminary data.</text>
</comment>
<accession>A0ACB6SBX2</accession>
<keyword evidence="2" id="KW-1185">Reference proteome</keyword>
<evidence type="ECO:0000313" key="1">
    <source>
        <dbReference type="EMBL" id="KAF2631800.1"/>
    </source>
</evidence>
<dbReference type="Proteomes" id="UP000799754">
    <property type="component" value="Unassembled WGS sequence"/>
</dbReference>
<protein>
    <submittedName>
        <fullName evidence="1">Uncharacterized protein</fullName>
    </submittedName>
</protein>
<proteinExistence type="predicted"/>